<evidence type="ECO:0000256" key="1">
    <source>
        <dbReference type="SAM" id="MobiDB-lite"/>
    </source>
</evidence>
<proteinExistence type="predicted"/>
<evidence type="ECO:0000313" key="3">
    <source>
        <dbReference type="Proteomes" id="UP000773614"/>
    </source>
</evidence>
<gene>
    <name evidence="2" type="ORF">E4O86_15860</name>
</gene>
<dbReference type="SUPFAM" id="SSF54637">
    <property type="entry name" value="Thioesterase/thiol ester dehydrase-isomerase"/>
    <property type="match status" value="1"/>
</dbReference>
<feature type="non-terminal residue" evidence="2">
    <location>
        <position position="163"/>
    </location>
</feature>
<dbReference type="Proteomes" id="UP000773614">
    <property type="component" value="Unassembled WGS sequence"/>
</dbReference>
<dbReference type="InterPro" id="IPR029069">
    <property type="entry name" value="HotDog_dom_sf"/>
</dbReference>
<sequence>MSDLAFFEDFAAGQAFAFGSHALSAGSIAGYRAAYDPAADKAAETTASPWQLCSLLMRMNYEGWMIRTAARGAPGVDEIRWHRPVAAGEVLGVRVRVLDTRLSNSRPELGFVRFEHVVEGAGGTPVLTQTNSVMMARRGPEAARPPRTTAAAPGPAHEPVGET</sequence>
<organism evidence="2 3">
    <name type="scientific">Propylenella binzhouense</name>
    <dbReference type="NCBI Taxonomy" id="2555902"/>
    <lineage>
        <taxon>Bacteria</taxon>
        <taxon>Pseudomonadati</taxon>
        <taxon>Pseudomonadota</taxon>
        <taxon>Alphaproteobacteria</taxon>
        <taxon>Hyphomicrobiales</taxon>
        <taxon>Propylenellaceae</taxon>
        <taxon>Propylenella</taxon>
    </lineage>
</organism>
<name>A0A964WUM8_9HYPH</name>
<keyword evidence="3" id="KW-1185">Reference proteome</keyword>
<dbReference type="EMBL" id="SPKJ01000063">
    <property type="protein sequence ID" value="MYZ49188.1"/>
    <property type="molecule type" value="Genomic_DNA"/>
</dbReference>
<feature type="compositionally biased region" description="Low complexity" evidence="1">
    <location>
        <begin position="145"/>
        <end position="155"/>
    </location>
</feature>
<dbReference type="AlphaFoldDB" id="A0A964WUM8"/>
<evidence type="ECO:0000313" key="2">
    <source>
        <dbReference type="EMBL" id="MYZ49188.1"/>
    </source>
</evidence>
<protein>
    <recommendedName>
        <fullName evidence="4">Acyl dehydratase</fullName>
    </recommendedName>
</protein>
<dbReference type="Gene3D" id="3.10.129.10">
    <property type="entry name" value="Hotdog Thioesterase"/>
    <property type="match status" value="1"/>
</dbReference>
<comment type="caution">
    <text evidence="2">The sequence shown here is derived from an EMBL/GenBank/DDBJ whole genome shotgun (WGS) entry which is preliminary data.</text>
</comment>
<evidence type="ECO:0008006" key="4">
    <source>
        <dbReference type="Google" id="ProtNLM"/>
    </source>
</evidence>
<reference evidence="2" key="1">
    <citation type="submission" date="2019-03" db="EMBL/GenBank/DDBJ databases">
        <title>Afifella sp. nov., isolated from activated sludge.</title>
        <authorList>
            <person name="Li Q."/>
            <person name="Liu Y."/>
        </authorList>
    </citation>
    <scope>NUCLEOTIDE SEQUENCE</scope>
    <source>
        <strain evidence="2">L72</strain>
    </source>
</reference>
<feature type="region of interest" description="Disordered" evidence="1">
    <location>
        <begin position="139"/>
        <end position="163"/>
    </location>
</feature>
<accession>A0A964WUM8</accession>